<dbReference type="InterPro" id="IPR036271">
    <property type="entry name" value="Tet_transcr_reg_TetR-rel_C_sf"/>
</dbReference>
<protein>
    <submittedName>
        <fullName evidence="6">TetR family transcriptional regulator</fullName>
    </submittedName>
</protein>
<dbReference type="Pfam" id="PF00440">
    <property type="entry name" value="TetR_N"/>
    <property type="match status" value="1"/>
</dbReference>
<dbReference type="Proteomes" id="UP000295707">
    <property type="component" value="Unassembled WGS sequence"/>
</dbReference>
<feature type="DNA-binding region" description="H-T-H motif" evidence="4">
    <location>
        <begin position="31"/>
        <end position="50"/>
    </location>
</feature>
<evidence type="ECO:0000313" key="7">
    <source>
        <dbReference type="Proteomes" id="UP000295707"/>
    </source>
</evidence>
<organism evidence="6 7">
    <name type="scientific">Thiogranum longum</name>
    <dbReference type="NCBI Taxonomy" id="1537524"/>
    <lineage>
        <taxon>Bacteria</taxon>
        <taxon>Pseudomonadati</taxon>
        <taxon>Pseudomonadota</taxon>
        <taxon>Gammaproteobacteria</taxon>
        <taxon>Chromatiales</taxon>
        <taxon>Ectothiorhodospiraceae</taxon>
        <taxon>Thiogranum</taxon>
    </lineage>
</organism>
<dbReference type="PANTHER" id="PTHR30055:SF220">
    <property type="entry name" value="TETR-FAMILY REGULATORY PROTEIN"/>
    <property type="match status" value="1"/>
</dbReference>
<keyword evidence="3" id="KW-0804">Transcription</keyword>
<keyword evidence="1" id="KW-0805">Transcription regulation</keyword>
<name>A0A4R1HL67_9GAMM</name>
<accession>A0A4R1HL67</accession>
<comment type="caution">
    <text evidence="6">The sequence shown here is derived from an EMBL/GenBank/DDBJ whole genome shotgun (WGS) entry which is preliminary data.</text>
</comment>
<dbReference type="InterPro" id="IPR009057">
    <property type="entry name" value="Homeodomain-like_sf"/>
</dbReference>
<gene>
    <name evidence="6" type="ORF">DFR30_1206</name>
</gene>
<keyword evidence="2 4" id="KW-0238">DNA-binding</keyword>
<evidence type="ECO:0000313" key="6">
    <source>
        <dbReference type="EMBL" id="TCK17952.1"/>
    </source>
</evidence>
<keyword evidence="7" id="KW-1185">Reference proteome</keyword>
<dbReference type="EMBL" id="SMFX01000001">
    <property type="protein sequence ID" value="TCK17952.1"/>
    <property type="molecule type" value="Genomic_DNA"/>
</dbReference>
<dbReference type="OrthoDB" id="9179041at2"/>
<reference evidence="6 7" key="1">
    <citation type="submission" date="2019-03" db="EMBL/GenBank/DDBJ databases">
        <title>Genomic Encyclopedia of Type Strains, Phase IV (KMG-IV): sequencing the most valuable type-strain genomes for metagenomic binning, comparative biology and taxonomic classification.</title>
        <authorList>
            <person name="Goeker M."/>
        </authorList>
    </citation>
    <scope>NUCLEOTIDE SEQUENCE [LARGE SCALE GENOMIC DNA]</scope>
    <source>
        <strain evidence="6 7">DSM 19610</strain>
    </source>
</reference>
<proteinExistence type="predicted"/>
<dbReference type="PROSITE" id="PS50977">
    <property type="entry name" value="HTH_TETR_2"/>
    <property type="match status" value="1"/>
</dbReference>
<dbReference type="Gene3D" id="1.10.357.10">
    <property type="entry name" value="Tetracycline Repressor, domain 2"/>
    <property type="match status" value="1"/>
</dbReference>
<evidence type="ECO:0000259" key="5">
    <source>
        <dbReference type="PROSITE" id="PS50977"/>
    </source>
</evidence>
<dbReference type="Pfam" id="PF13305">
    <property type="entry name" value="TetR_C_33"/>
    <property type="match status" value="1"/>
</dbReference>
<dbReference type="SUPFAM" id="SSF48498">
    <property type="entry name" value="Tetracyclin repressor-like, C-terminal domain"/>
    <property type="match status" value="1"/>
</dbReference>
<evidence type="ECO:0000256" key="1">
    <source>
        <dbReference type="ARBA" id="ARBA00023015"/>
    </source>
</evidence>
<dbReference type="InterPro" id="IPR050109">
    <property type="entry name" value="HTH-type_TetR-like_transc_reg"/>
</dbReference>
<sequence length="208" mass="22522">MSKNYHHGNLRQALIQAAVPVLKKKGLVGLSLRGLATALGVSHGAPYRHFSNKTALLEAIAATGFVALQDICQEAERRFPEDPRKQLYEAGMGYIFYVARNPEIADLMFRPGLSPETSGADIQQAIDAAVGSLSSIIENGKREKLYSDHETMDLVLTSLATVHGLAMFIASGMLIDPAAPKDRIEALGKRVYDILMHGMENADSDCGP</sequence>
<dbReference type="RefSeq" id="WP_132971786.1">
    <property type="nucleotide sequence ID" value="NZ_SMFX01000001.1"/>
</dbReference>
<dbReference type="GO" id="GO:0003700">
    <property type="term" value="F:DNA-binding transcription factor activity"/>
    <property type="evidence" value="ECO:0007669"/>
    <property type="project" value="TreeGrafter"/>
</dbReference>
<dbReference type="PANTHER" id="PTHR30055">
    <property type="entry name" value="HTH-TYPE TRANSCRIPTIONAL REGULATOR RUTR"/>
    <property type="match status" value="1"/>
</dbReference>
<dbReference type="AlphaFoldDB" id="A0A4R1HL67"/>
<dbReference type="SUPFAM" id="SSF46689">
    <property type="entry name" value="Homeodomain-like"/>
    <property type="match status" value="1"/>
</dbReference>
<dbReference type="InterPro" id="IPR025996">
    <property type="entry name" value="MT1864/Rv1816-like_C"/>
</dbReference>
<dbReference type="InterPro" id="IPR001647">
    <property type="entry name" value="HTH_TetR"/>
</dbReference>
<evidence type="ECO:0000256" key="3">
    <source>
        <dbReference type="ARBA" id="ARBA00023163"/>
    </source>
</evidence>
<evidence type="ECO:0000256" key="4">
    <source>
        <dbReference type="PROSITE-ProRule" id="PRU00335"/>
    </source>
</evidence>
<evidence type="ECO:0000256" key="2">
    <source>
        <dbReference type="ARBA" id="ARBA00023125"/>
    </source>
</evidence>
<feature type="domain" description="HTH tetR-type" evidence="5">
    <location>
        <begin position="8"/>
        <end position="68"/>
    </location>
</feature>
<dbReference type="GO" id="GO:0000976">
    <property type="term" value="F:transcription cis-regulatory region binding"/>
    <property type="evidence" value="ECO:0007669"/>
    <property type="project" value="TreeGrafter"/>
</dbReference>
<dbReference type="PRINTS" id="PR00455">
    <property type="entry name" value="HTHTETR"/>
</dbReference>